<dbReference type="RefSeq" id="WP_151013298.1">
    <property type="nucleotide sequence ID" value="NZ_CBDRJA010000012.1"/>
</dbReference>
<protein>
    <submittedName>
        <fullName evidence="1">Uncharacterized protein</fullName>
    </submittedName>
</protein>
<sequence>MADVRVVVDERALAEYKRSGDVLNLLMDVGQPVERYAQMGAPKATGEGAASIRREPVMDLATWTVRISWDRPHYYLYFHDRGTVHLPERPFMEPALEAAIA</sequence>
<comment type="caution">
    <text evidence="1">The sequence shown here is derived from an EMBL/GenBank/DDBJ whole genome shotgun (WGS) entry which is preliminary data.</text>
</comment>
<organism evidence="1 2">
    <name type="scientific">Micromonospora aurantiaca</name>
    <name type="common">nom. illeg.</name>
    <dbReference type="NCBI Taxonomy" id="47850"/>
    <lineage>
        <taxon>Bacteria</taxon>
        <taxon>Bacillati</taxon>
        <taxon>Actinomycetota</taxon>
        <taxon>Actinomycetes</taxon>
        <taxon>Micromonosporales</taxon>
        <taxon>Micromonosporaceae</taxon>
        <taxon>Micromonospora</taxon>
    </lineage>
</organism>
<gene>
    <name evidence="1" type="ORF">F6X54_15925</name>
</gene>
<dbReference type="EMBL" id="WAAR01000066">
    <property type="protein sequence ID" value="KAB1111962.1"/>
    <property type="molecule type" value="Genomic_DNA"/>
</dbReference>
<dbReference type="Proteomes" id="UP000471364">
    <property type="component" value="Unassembled WGS sequence"/>
</dbReference>
<accession>A0ABQ6UFN2</accession>
<evidence type="ECO:0000313" key="1">
    <source>
        <dbReference type="EMBL" id="KAB1111962.1"/>
    </source>
</evidence>
<evidence type="ECO:0000313" key="2">
    <source>
        <dbReference type="Proteomes" id="UP000471364"/>
    </source>
</evidence>
<reference evidence="1 2" key="1">
    <citation type="submission" date="2019-09" db="EMBL/GenBank/DDBJ databases">
        <title>High taxonomic diversity of Micromonospora strains isolated from Medicago sativa nodules in different geographical locations.</title>
        <authorList>
            <person name="Martinez-Hidalgo P."/>
            <person name="Flores-Felix J.D."/>
            <person name="Velazquez E."/>
            <person name="Brau L."/>
            <person name="Trujillo M.E."/>
            <person name="Martinez-Molina E."/>
        </authorList>
    </citation>
    <scope>NUCLEOTIDE SEQUENCE [LARGE SCALE GENOMIC DNA]</scope>
    <source>
        <strain evidence="1 2">ALFB5</strain>
    </source>
</reference>
<name>A0ABQ6UFN2_9ACTN</name>
<proteinExistence type="predicted"/>
<keyword evidence="2" id="KW-1185">Reference proteome</keyword>